<evidence type="ECO:0000313" key="1">
    <source>
        <dbReference type="EMBL" id="KAK3776311.1"/>
    </source>
</evidence>
<dbReference type="AlphaFoldDB" id="A0AAE1DML4"/>
<accession>A0AAE1DML4</accession>
<dbReference type="EMBL" id="JAWDGP010003233">
    <property type="protein sequence ID" value="KAK3776311.1"/>
    <property type="molecule type" value="Genomic_DNA"/>
</dbReference>
<reference evidence="1" key="1">
    <citation type="journal article" date="2023" name="G3 (Bethesda)">
        <title>A reference genome for the long-term kleptoplast-retaining sea slug Elysia crispata morphotype clarki.</title>
        <authorList>
            <person name="Eastman K.E."/>
            <person name="Pendleton A.L."/>
            <person name="Shaikh M.A."/>
            <person name="Suttiyut T."/>
            <person name="Ogas R."/>
            <person name="Tomko P."/>
            <person name="Gavelis G."/>
            <person name="Widhalm J.R."/>
            <person name="Wisecaver J.H."/>
        </authorList>
    </citation>
    <scope>NUCLEOTIDE SEQUENCE</scope>
    <source>
        <strain evidence="1">ECLA1</strain>
    </source>
</reference>
<protein>
    <submittedName>
        <fullName evidence="1">Uncharacterized protein</fullName>
    </submittedName>
</protein>
<keyword evidence="2" id="KW-1185">Reference proteome</keyword>
<comment type="caution">
    <text evidence="1">The sequence shown here is derived from an EMBL/GenBank/DDBJ whole genome shotgun (WGS) entry which is preliminary data.</text>
</comment>
<evidence type="ECO:0000313" key="2">
    <source>
        <dbReference type="Proteomes" id="UP001283361"/>
    </source>
</evidence>
<name>A0AAE1DML4_9GAST</name>
<organism evidence="1 2">
    <name type="scientific">Elysia crispata</name>
    <name type="common">lettuce slug</name>
    <dbReference type="NCBI Taxonomy" id="231223"/>
    <lineage>
        <taxon>Eukaryota</taxon>
        <taxon>Metazoa</taxon>
        <taxon>Spiralia</taxon>
        <taxon>Lophotrochozoa</taxon>
        <taxon>Mollusca</taxon>
        <taxon>Gastropoda</taxon>
        <taxon>Heterobranchia</taxon>
        <taxon>Euthyneura</taxon>
        <taxon>Panpulmonata</taxon>
        <taxon>Sacoglossa</taxon>
        <taxon>Placobranchoidea</taxon>
        <taxon>Plakobranchidae</taxon>
        <taxon>Elysia</taxon>
    </lineage>
</organism>
<sequence>MDIMRFIDLKNIDSAANSCLIEGSHNRAHAIGLHHNEEIMMSLPLIEGRGVRADSEGGGFDPVPFSKKLNVTSRVASNGLMGLG</sequence>
<dbReference type="Proteomes" id="UP001283361">
    <property type="component" value="Unassembled WGS sequence"/>
</dbReference>
<gene>
    <name evidence="1" type="ORF">RRG08_039897</name>
</gene>
<proteinExistence type="predicted"/>